<evidence type="ECO:0000313" key="2">
    <source>
        <dbReference type="EMBL" id="JAA86400.1"/>
    </source>
</evidence>
<organism evidence="2">
    <name type="scientific">Pararge aegeria</name>
    <name type="common">speckled wood butterfly</name>
    <dbReference type="NCBI Taxonomy" id="116150"/>
    <lineage>
        <taxon>Eukaryota</taxon>
        <taxon>Metazoa</taxon>
        <taxon>Ecdysozoa</taxon>
        <taxon>Arthropoda</taxon>
        <taxon>Hexapoda</taxon>
        <taxon>Insecta</taxon>
        <taxon>Pterygota</taxon>
        <taxon>Neoptera</taxon>
        <taxon>Endopterygota</taxon>
        <taxon>Lepidoptera</taxon>
        <taxon>Glossata</taxon>
        <taxon>Ditrysia</taxon>
        <taxon>Papilionoidea</taxon>
        <taxon>Nymphalidae</taxon>
        <taxon>Satyrinae</taxon>
        <taxon>Satyrini</taxon>
        <taxon>Parargina</taxon>
        <taxon>Pararge</taxon>
    </lineage>
</organism>
<dbReference type="EMBL" id="GAIX01006160">
    <property type="protein sequence ID" value="JAA86400.1"/>
    <property type="molecule type" value="Transcribed_RNA"/>
</dbReference>
<reference evidence="2" key="1">
    <citation type="journal article" date="2013" name="BMC Genomics">
        <title>Unscrambling butterfly oogenesis.</title>
        <authorList>
            <person name="Carter J.M."/>
            <person name="Baker S.C."/>
            <person name="Pink R."/>
            <person name="Carter D.R."/>
            <person name="Collins A."/>
            <person name="Tomlin J."/>
            <person name="Gibbs M."/>
            <person name="Breuker C.J."/>
        </authorList>
    </citation>
    <scope>NUCLEOTIDE SEQUENCE</scope>
    <source>
        <tissue evidence="2">Ovary</tissue>
    </source>
</reference>
<name>S4PGL5_9NEOP</name>
<reference evidence="2" key="2">
    <citation type="submission" date="2013-05" db="EMBL/GenBank/DDBJ databases">
        <authorList>
            <person name="Carter J.-M."/>
            <person name="Baker S.C."/>
            <person name="Pink R."/>
            <person name="Carter D.R.F."/>
            <person name="Collins A."/>
            <person name="Tomlin J."/>
            <person name="Gibbs M."/>
            <person name="Breuker C.J."/>
        </authorList>
    </citation>
    <scope>NUCLEOTIDE SEQUENCE</scope>
    <source>
        <tissue evidence="2">Ovary</tissue>
    </source>
</reference>
<sequence>MRYSAHSLRAIQLKNLVPQLGSFKFFFYFAGIWYMFTSVLINYKCHMLVGHSKHTSNFALVYGFYLRQLGTMYYFNVL</sequence>
<accession>S4PGL5</accession>
<keyword evidence="1" id="KW-1133">Transmembrane helix</keyword>
<proteinExistence type="predicted"/>
<keyword evidence="1" id="KW-0472">Membrane</keyword>
<evidence type="ECO:0000256" key="1">
    <source>
        <dbReference type="SAM" id="Phobius"/>
    </source>
</evidence>
<feature type="transmembrane region" description="Helical" evidence="1">
    <location>
        <begin position="55"/>
        <end position="75"/>
    </location>
</feature>
<feature type="transmembrane region" description="Helical" evidence="1">
    <location>
        <begin position="25"/>
        <end position="43"/>
    </location>
</feature>
<protein>
    <submittedName>
        <fullName evidence="2">Uncharacterized protein</fullName>
    </submittedName>
</protein>
<keyword evidence="1" id="KW-0812">Transmembrane</keyword>
<dbReference type="AlphaFoldDB" id="S4PGL5"/>